<organism evidence="2 3">
    <name type="scientific">Teichococcus rhizosphaerae</name>
    <dbReference type="NCBI Taxonomy" id="1335062"/>
    <lineage>
        <taxon>Bacteria</taxon>
        <taxon>Pseudomonadati</taxon>
        <taxon>Pseudomonadota</taxon>
        <taxon>Alphaproteobacteria</taxon>
        <taxon>Acetobacterales</taxon>
        <taxon>Roseomonadaceae</taxon>
        <taxon>Roseomonas</taxon>
    </lineage>
</organism>
<dbReference type="Proteomes" id="UP000223527">
    <property type="component" value="Unassembled WGS sequence"/>
</dbReference>
<dbReference type="Pfam" id="PF03401">
    <property type="entry name" value="TctC"/>
    <property type="match status" value="1"/>
</dbReference>
<keyword evidence="3" id="KW-1185">Reference proteome</keyword>
<gene>
    <name evidence="2" type="ORF">CR162_15495</name>
</gene>
<dbReference type="PANTHER" id="PTHR42928:SF5">
    <property type="entry name" value="BLR1237 PROTEIN"/>
    <property type="match status" value="1"/>
</dbReference>
<comment type="similarity">
    <text evidence="1">Belongs to the UPF0065 (bug) family.</text>
</comment>
<dbReference type="Gene3D" id="3.40.190.10">
    <property type="entry name" value="Periplasmic binding protein-like II"/>
    <property type="match status" value="1"/>
</dbReference>
<dbReference type="InterPro" id="IPR005064">
    <property type="entry name" value="BUG"/>
</dbReference>
<proteinExistence type="inferred from homology"/>
<sequence>MARAAPDGHTLALVSVGHPVNAAFYRLPYDTMADFSFVTLTTRTPLVLCAAPGFAPSTPEELVRHARGRPPGAVTFAGTSGVVRLAPVLFAQRAGVEFTYVPYRGST</sequence>
<dbReference type="AlphaFoldDB" id="A0A2C7A6M9"/>
<evidence type="ECO:0000256" key="1">
    <source>
        <dbReference type="ARBA" id="ARBA00006987"/>
    </source>
</evidence>
<comment type="caution">
    <text evidence="2">The sequence shown here is derived from an EMBL/GenBank/DDBJ whole genome shotgun (WGS) entry which is preliminary data.</text>
</comment>
<name>A0A2C7A6M9_9PROT</name>
<reference evidence="2 3" key="1">
    <citation type="submission" date="2017-10" db="EMBL/GenBank/DDBJ databases">
        <authorList>
            <person name="Banno H."/>
            <person name="Chua N.-H."/>
        </authorList>
    </citation>
    <scope>NUCLEOTIDE SEQUENCE [LARGE SCALE GENOMIC DNA]</scope>
    <source>
        <strain evidence="2 3">YW11</strain>
    </source>
</reference>
<accession>A0A2C7A6M9</accession>
<dbReference type="OrthoDB" id="9780943at2"/>
<evidence type="ECO:0000313" key="3">
    <source>
        <dbReference type="Proteomes" id="UP000223527"/>
    </source>
</evidence>
<dbReference type="Gene3D" id="3.40.190.150">
    <property type="entry name" value="Bordetella uptake gene, domain 1"/>
    <property type="match status" value="1"/>
</dbReference>
<evidence type="ECO:0000313" key="2">
    <source>
        <dbReference type="EMBL" id="PHK94010.1"/>
    </source>
</evidence>
<dbReference type="EMBL" id="PDNU01000032">
    <property type="protein sequence ID" value="PHK94010.1"/>
    <property type="molecule type" value="Genomic_DNA"/>
</dbReference>
<dbReference type="InterPro" id="IPR042100">
    <property type="entry name" value="Bug_dom1"/>
</dbReference>
<protein>
    <submittedName>
        <fullName evidence="2">Uncharacterized protein</fullName>
    </submittedName>
</protein>
<dbReference type="PANTHER" id="PTHR42928">
    <property type="entry name" value="TRICARBOXYLATE-BINDING PROTEIN"/>
    <property type="match status" value="1"/>
</dbReference>